<reference evidence="5 7" key="2">
    <citation type="journal article" date="2017" name="Infect. Genet. Evol.">
        <title>The new phylogeny of the genus Mycobacterium: The old and the news.</title>
        <authorList>
            <person name="Tortoli E."/>
            <person name="Fedrizzi T."/>
            <person name="Meehan C.J."/>
            <person name="Trovato A."/>
            <person name="Grottola A."/>
            <person name="Giacobazzi E."/>
            <person name="Serpini G.F."/>
            <person name="Tagliazucchi S."/>
            <person name="Fabio A."/>
            <person name="Bettua C."/>
            <person name="Bertorelli R."/>
            <person name="Frascaro F."/>
            <person name="De Sanctis V."/>
            <person name="Pecorari M."/>
            <person name="Jousson O."/>
            <person name="Segata N."/>
            <person name="Cirillo D.M."/>
        </authorList>
    </citation>
    <scope>NUCLEOTIDE SEQUENCE [LARGE SCALE GENOMIC DNA]</scope>
    <source>
        <strain evidence="5 7">NCTC 12882</strain>
    </source>
</reference>
<evidence type="ECO:0000259" key="3">
    <source>
        <dbReference type="Pfam" id="PF01557"/>
    </source>
</evidence>
<dbReference type="AlphaFoldDB" id="A0A1X1RR54"/>
<dbReference type="Gene3D" id="3.90.850.10">
    <property type="entry name" value="Fumarylacetoacetase-like, C-terminal domain"/>
    <property type="match status" value="1"/>
</dbReference>
<dbReference type="EMBL" id="LQOM01000027">
    <property type="protein sequence ID" value="ORV13479.1"/>
    <property type="molecule type" value="Genomic_DNA"/>
</dbReference>
<dbReference type="InterPro" id="IPR051121">
    <property type="entry name" value="FAH"/>
</dbReference>
<name>A0A1X1RR54_MYCCE</name>
<evidence type="ECO:0000313" key="4">
    <source>
        <dbReference type="EMBL" id="ORV13479.1"/>
    </source>
</evidence>
<dbReference type="PANTHER" id="PTHR42796">
    <property type="entry name" value="FUMARYLACETOACETATE HYDROLASE DOMAIN-CONTAINING PROTEIN 2A-RELATED"/>
    <property type="match status" value="1"/>
</dbReference>
<dbReference type="GO" id="GO:0016787">
    <property type="term" value="F:hydrolase activity"/>
    <property type="evidence" value="ECO:0007669"/>
    <property type="project" value="UniProtKB-KW"/>
</dbReference>
<dbReference type="Proteomes" id="UP000230971">
    <property type="component" value="Unassembled WGS sequence"/>
</dbReference>
<dbReference type="InterPro" id="IPR011234">
    <property type="entry name" value="Fumarylacetoacetase-like_C"/>
</dbReference>
<reference evidence="4 6" key="1">
    <citation type="submission" date="2016-01" db="EMBL/GenBank/DDBJ databases">
        <title>The new phylogeny of the genus Mycobacterium.</title>
        <authorList>
            <person name="Tarcisio F."/>
            <person name="Conor M."/>
            <person name="Antonella G."/>
            <person name="Elisabetta G."/>
            <person name="Giulia F.S."/>
            <person name="Sara T."/>
            <person name="Anna F."/>
            <person name="Clotilde B."/>
            <person name="Roberto B."/>
            <person name="Veronica D.S."/>
            <person name="Fabio R."/>
            <person name="Monica P."/>
            <person name="Olivier J."/>
            <person name="Enrico T."/>
            <person name="Nicola S."/>
        </authorList>
    </citation>
    <scope>NUCLEOTIDE SEQUENCE [LARGE SCALE GENOMIC DNA]</scope>
    <source>
        <strain evidence="4 6">DSM 44243</strain>
    </source>
</reference>
<dbReference type="STRING" id="28045.AWB95_11655"/>
<proteinExistence type="inferred from homology"/>
<gene>
    <name evidence="4" type="ORF">AWB95_11655</name>
    <name evidence="5" type="ORF">CQY23_15215</name>
</gene>
<feature type="domain" description="Fumarylacetoacetase-like C-terminal" evidence="3">
    <location>
        <begin position="77"/>
        <end position="297"/>
    </location>
</feature>
<keyword evidence="2" id="KW-0479">Metal-binding</keyword>
<comment type="caution">
    <text evidence="4">The sequence shown here is derived from an EMBL/GenBank/DDBJ whole genome shotgun (WGS) entry which is preliminary data.</text>
</comment>
<dbReference type="Proteomes" id="UP000193907">
    <property type="component" value="Unassembled WGS sequence"/>
</dbReference>
<dbReference type="SUPFAM" id="SSF56529">
    <property type="entry name" value="FAH"/>
    <property type="match status" value="1"/>
</dbReference>
<dbReference type="RefSeq" id="WP_062539059.1">
    <property type="nucleotide sequence ID" value="NZ_BBUN01000078.1"/>
</dbReference>
<dbReference type="PANTHER" id="PTHR42796:SF4">
    <property type="entry name" value="FUMARYLACETOACETATE HYDROLASE DOMAIN-CONTAINING PROTEIN 2A"/>
    <property type="match status" value="1"/>
</dbReference>
<evidence type="ECO:0000256" key="2">
    <source>
        <dbReference type="ARBA" id="ARBA00022723"/>
    </source>
</evidence>
<dbReference type="Pfam" id="PF01557">
    <property type="entry name" value="FAA_hydrolase"/>
    <property type="match status" value="1"/>
</dbReference>
<evidence type="ECO:0000256" key="1">
    <source>
        <dbReference type="ARBA" id="ARBA00010211"/>
    </source>
</evidence>
<evidence type="ECO:0000313" key="7">
    <source>
        <dbReference type="Proteomes" id="UP000230971"/>
    </source>
</evidence>
<evidence type="ECO:0000313" key="6">
    <source>
        <dbReference type="Proteomes" id="UP000193907"/>
    </source>
</evidence>
<protein>
    <submittedName>
        <fullName evidence="5">FAA hydrolase family protein</fullName>
    </submittedName>
</protein>
<comment type="similarity">
    <text evidence="1">Belongs to the FAH family.</text>
</comment>
<dbReference type="OrthoDB" id="9805307at2"/>
<keyword evidence="6" id="KW-1185">Reference proteome</keyword>
<organism evidence="4 6">
    <name type="scientific">Mycobacterium celatum</name>
    <dbReference type="NCBI Taxonomy" id="28045"/>
    <lineage>
        <taxon>Bacteria</taxon>
        <taxon>Bacillati</taxon>
        <taxon>Actinomycetota</taxon>
        <taxon>Actinomycetes</taxon>
        <taxon>Mycobacteriales</taxon>
        <taxon>Mycobacteriaceae</taxon>
        <taxon>Mycobacterium</taxon>
    </lineage>
</organism>
<dbReference type="EMBL" id="PDKV01000019">
    <property type="protein sequence ID" value="PIB78092.1"/>
    <property type="molecule type" value="Genomic_DNA"/>
</dbReference>
<dbReference type="InterPro" id="IPR036663">
    <property type="entry name" value="Fumarylacetoacetase_C_sf"/>
</dbReference>
<dbReference type="GO" id="GO:0046872">
    <property type="term" value="F:metal ion binding"/>
    <property type="evidence" value="ECO:0007669"/>
    <property type="project" value="UniProtKB-KW"/>
</dbReference>
<dbReference type="GO" id="GO:0044281">
    <property type="term" value="P:small molecule metabolic process"/>
    <property type="evidence" value="ECO:0007669"/>
    <property type="project" value="UniProtKB-ARBA"/>
</dbReference>
<sequence length="316" mass="33524">MQLTTFDSAGTPARPGVLFGDEIADLGACAGGPASVRMLLQQPDWALALPALLRKAPRVALEAVRLRAPVPDPSKYMAIGLNAPAHRKDVNLRWLMREPKLIRIAAGYMLAHPRPKQPLFFAKATSSVIGPNDPIVVPPGAEQVDWEGELAAVIGTPLHEAGVAAAGAGIAGYVIANDVSVRDWQTDNPTSAGLAKSYPSHGPLGPWLVTADQFDPHDSQLRTYLNGTLRQRGRIADLTLSPAEIVSRLSSYCLLQPGDVIACGTFAGTGWPAGRFLRPGDSVRVEIDGIGQLANPVTAHPATDRTVITLRSAPRV</sequence>
<evidence type="ECO:0000313" key="5">
    <source>
        <dbReference type="EMBL" id="PIB78092.1"/>
    </source>
</evidence>
<keyword evidence="5" id="KW-0378">Hydrolase</keyword>
<accession>A0A1X1RR54</accession>